<protein>
    <submittedName>
        <fullName evidence="2">Uncharacterized protein</fullName>
    </submittedName>
</protein>
<dbReference type="Proteomes" id="UP000235145">
    <property type="component" value="Unassembled WGS sequence"/>
</dbReference>
<name>A0A9R1VWA9_LACSA</name>
<proteinExistence type="predicted"/>
<keyword evidence="1" id="KW-0812">Transmembrane</keyword>
<evidence type="ECO:0000313" key="2">
    <source>
        <dbReference type="EMBL" id="KAJ0211995.1"/>
    </source>
</evidence>
<accession>A0A9R1VWA9</accession>
<evidence type="ECO:0000256" key="1">
    <source>
        <dbReference type="SAM" id="Phobius"/>
    </source>
</evidence>
<keyword evidence="1" id="KW-1133">Transmembrane helix</keyword>
<reference evidence="2 3" key="1">
    <citation type="journal article" date="2017" name="Nat. Commun.">
        <title>Genome assembly with in vitro proximity ligation data and whole-genome triplication in lettuce.</title>
        <authorList>
            <person name="Reyes-Chin-Wo S."/>
            <person name="Wang Z."/>
            <person name="Yang X."/>
            <person name="Kozik A."/>
            <person name="Arikit S."/>
            <person name="Song C."/>
            <person name="Xia L."/>
            <person name="Froenicke L."/>
            <person name="Lavelle D.O."/>
            <person name="Truco M.J."/>
            <person name="Xia R."/>
            <person name="Zhu S."/>
            <person name="Xu C."/>
            <person name="Xu H."/>
            <person name="Xu X."/>
            <person name="Cox K."/>
            <person name="Korf I."/>
            <person name="Meyers B.C."/>
            <person name="Michelmore R.W."/>
        </authorList>
    </citation>
    <scope>NUCLEOTIDE SEQUENCE [LARGE SCALE GENOMIC DNA]</scope>
    <source>
        <strain evidence="3">cv. Salinas</strain>
        <tissue evidence="2">Seedlings</tissue>
    </source>
</reference>
<comment type="caution">
    <text evidence="2">The sequence shown here is derived from an EMBL/GenBank/DDBJ whole genome shotgun (WGS) entry which is preliminary data.</text>
</comment>
<sequence length="178" mass="19939">MMNCHLMNLRLIPMSIIGLFGALVIYGHLKSGSQASNDMTRGMHQLLEGGGSMFEDKVSLLRYALQRAFQAAPNRLMTNNAYLALLGASLNASTTDEGLNFYDSQHRFEHSQLLLVLLSSLPHAPKTFQCRALQYLLILACSHAENRNMLTKMDEWPEWILEILISTYETSGKNASMS</sequence>
<gene>
    <name evidence="2" type="ORF">LSAT_V11C400226620</name>
</gene>
<evidence type="ECO:0000313" key="3">
    <source>
        <dbReference type="Proteomes" id="UP000235145"/>
    </source>
</evidence>
<dbReference type="EMBL" id="NBSK02000004">
    <property type="protein sequence ID" value="KAJ0211995.1"/>
    <property type="molecule type" value="Genomic_DNA"/>
</dbReference>
<keyword evidence="1" id="KW-0472">Membrane</keyword>
<keyword evidence="3" id="KW-1185">Reference proteome</keyword>
<feature type="transmembrane region" description="Helical" evidence="1">
    <location>
        <begin position="12"/>
        <end position="29"/>
    </location>
</feature>
<organism evidence="2 3">
    <name type="scientific">Lactuca sativa</name>
    <name type="common">Garden lettuce</name>
    <dbReference type="NCBI Taxonomy" id="4236"/>
    <lineage>
        <taxon>Eukaryota</taxon>
        <taxon>Viridiplantae</taxon>
        <taxon>Streptophyta</taxon>
        <taxon>Embryophyta</taxon>
        <taxon>Tracheophyta</taxon>
        <taxon>Spermatophyta</taxon>
        <taxon>Magnoliopsida</taxon>
        <taxon>eudicotyledons</taxon>
        <taxon>Gunneridae</taxon>
        <taxon>Pentapetalae</taxon>
        <taxon>asterids</taxon>
        <taxon>campanulids</taxon>
        <taxon>Asterales</taxon>
        <taxon>Asteraceae</taxon>
        <taxon>Cichorioideae</taxon>
        <taxon>Cichorieae</taxon>
        <taxon>Lactucinae</taxon>
        <taxon>Lactuca</taxon>
    </lineage>
</organism>
<dbReference type="AlphaFoldDB" id="A0A9R1VWA9"/>